<name>A0ABP5RLL8_9ACTN</name>
<keyword evidence="4" id="KW-0804">Transcription</keyword>
<comment type="similarity">
    <text evidence="1">Belongs to the LysR transcriptional regulatory family.</text>
</comment>
<sequence length="334" mass="35353">MLIAHTCERHRQSGGTVELRQLRYFQAVAEEGNLTRAAQRLYLSGPSLSQQIRLLEKELGAPLFERSATGMTLTAAGLALLPEAKAALDAAERARRAVEAAVRAEPVVLTVGVPAGVPAALVRRVRDASAALRRTGTAAGAAARIRFQDASTAEQLDRLAGGDLDLGLLTAPFPTAGLGTMTVWQEPMGVVVSRAHPLSGLDAVGFGDLAGQDLIWFPRESAPGHHDEVLAVCRRNGWDPQLRPGSGHRSVFLTQLTCGEEVVALQAASMVDDDSALVWRPLAGDDTPSLTLTAAWRAANTDPALRELVAALRRHRPAPDRATGAPRAAYPASG</sequence>
<feature type="region of interest" description="Disordered" evidence="5">
    <location>
        <begin position="315"/>
        <end position="334"/>
    </location>
</feature>
<dbReference type="PANTHER" id="PTHR30346:SF0">
    <property type="entry name" value="HCA OPERON TRANSCRIPTIONAL ACTIVATOR HCAR"/>
    <property type="match status" value="1"/>
</dbReference>
<evidence type="ECO:0000256" key="1">
    <source>
        <dbReference type="ARBA" id="ARBA00009437"/>
    </source>
</evidence>
<reference evidence="8" key="1">
    <citation type="journal article" date="2019" name="Int. J. Syst. Evol. Microbiol.">
        <title>The Global Catalogue of Microorganisms (GCM) 10K type strain sequencing project: providing services to taxonomists for standard genome sequencing and annotation.</title>
        <authorList>
            <consortium name="The Broad Institute Genomics Platform"/>
            <consortium name="The Broad Institute Genome Sequencing Center for Infectious Disease"/>
            <person name="Wu L."/>
            <person name="Ma J."/>
        </authorList>
    </citation>
    <scope>NUCLEOTIDE SEQUENCE [LARGE SCALE GENOMIC DNA]</scope>
    <source>
        <strain evidence="8">JCM 7356</strain>
    </source>
</reference>
<dbReference type="EMBL" id="BAAATR010000033">
    <property type="protein sequence ID" value="GAA2266414.1"/>
    <property type="molecule type" value="Genomic_DNA"/>
</dbReference>
<dbReference type="SUPFAM" id="SSF46785">
    <property type="entry name" value="Winged helix' DNA-binding domain"/>
    <property type="match status" value="1"/>
</dbReference>
<organism evidence="7 8">
    <name type="scientific">Kitasatospora cystarginea</name>
    <dbReference type="NCBI Taxonomy" id="58350"/>
    <lineage>
        <taxon>Bacteria</taxon>
        <taxon>Bacillati</taxon>
        <taxon>Actinomycetota</taxon>
        <taxon>Actinomycetes</taxon>
        <taxon>Kitasatosporales</taxon>
        <taxon>Streptomycetaceae</taxon>
        <taxon>Kitasatospora</taxon>
    </lineage>
</organism>
<dbReference type="PROSITE" id="PS50931">
    <property type="entry name" value="HTH_LYSR"/>
    <property type="match status" value="1"/>
</dbReference>
<keyword evidence="3" id="KW-0238">DNA-binding</keyword>
<dbReference type="InterPro" id="IPR005119">
    <property type="entry name" value="LysR_subst-bd"/>
</dbReference>
<dbReference type="Gene3D" id="1.10.10.10">
    <property type="entry name" value="Winged helix-like DNA-binding domain superfamily/Winged helix DNA-binding domain"/>
    <property type="match status" value="1"/>
</dbReference>
<evidence type="ECO:0000256" key="5">
    <source>
        <dbReference type="SAM" id="MobiDB-lite"/>
    </source>
</evidence>
<evidence type="ECO:0000313" key="8">
    <source>
        <dbReference type="Proteomes" id="UP001500305"/>
    </source>
</evidence>
<comment type="caution">
    <text evidence="7">The sequence shown here is derived from an EMBL/GenBank/DDBJ whole genome shotgun (WGS) entry which is preliminary data.</text>
</comment>
<dbReference type="InterPro" id="IPR000847">
    <property type="entry name" value="LysR_HTH_N"/>
</dbReference>
<dbReference type="Proteomes" id="UP001500305">
    <property type="component" value="Unassembled WGS sequence"/>
</dbReference>
<gene>
    <name evidence="7" type="ORF">GCM10010430_59290</name>
</gene>
<dbReference type="CDD" id="cd08414">
    <property type="entry name" value="PBP2_LTTR_aromatics_like"/>
    <property type="match status" value="1"/>
</dbReference>
<dbReference type="InterPro" id="IPR036390">
    <property type="entry name" value="WH_DNA-bd_sf"/>
</dbReference>
<dbReference type="PANTHER" id="PTHR30346">
    <property type="entry name" value="TRANSCRIPTIONAL DUAL REGULATOR HCAR-RELATED"/>
    <property type="match status" value="1"/>
</dbReference>
<protein>
    <submittedName>
        <fullName evidence="7">LysR family transcriptional regulator</fullName>
    </submittedName>
</protein>
<accession>A0ABP5RLL8</accession>
<dbReference type="InterPro" id="IPR036388">
    <property type="entry name" value="WH-like_DNA-bd_sf"/>
</dbReference>
<dbReference type="Pfam" id="PF03466">
    <property type="entry name" value="LysR_substrate"/>
    <property type="match status" value="1"/>
</dbReference>
<keyword evidence="8" id="KW-1185">Reference proteome</keyword>
<dbReference type="SUPFAM" id="SSF53850">
    <property type="entry name" value="Periplasmic binding protein-like II"/>
    <property type="match status" value="1"/>
</dbReference>
<evidence type="ECO:0000259" key="6">
    <source>
        <dbReference type="PROSITE" id="PS50931"/>
    </source>
</evidence>
<dbReference type="Pfam" id="PF00126">
    <property type="entry name" value="HTH_1"/>
    <property type="match status" value="1"/>
</dbReference>
<proteinExistence type="inferred from homology"/>
<evidence type="ECO:0000256" key="4">
    <source>
        <dbReference type="ARBA" id="ARBA00023163"/>
    </source>
</evidence>
<feature type="domain" description="HTH lysR-type" evidence="6">
    <location>
        <begin position="17"/>
        <end position="74"/>
    </location>
</feature>
<evidence type="ECO:0000313" key="7">
    <source>
        <dbReference type="EMBL" id="GAA2266414.1"/>
    </source>
</evidence>
<evidence type="ECO:0000256" key="3">
    <source>
        <dbReference type="ARBA" id="ARBA00023125"/>
    </source>
</evidence>
<dbReference type="Gene3D" id="3.40.190.10">
    <property type="entry name" value="Periplasmic binding protein-like II"/>
    <property type="match status" value="2"/>
</dbReference>
<keyword evidence="2" id="KW-0805">Transcription regulation</keyword>
<dbReference type="PRINTS" id="PR00039">
    <property type="entry name" value="HTHLYSR"/>
</dbReference>
<evidence type="ECO:0000256" key="2">
    <source>
        <dbReference type="ARBA" id="ARBA00023015"/>
    </source>
</evidence>